<protein>
    <submittedName>
        <fullName evidence="4">Flagellum biosynthesis repressor protein FlbT</fullName>
    </submittedName>
</protein>
<dbReference type="PIRSF" id="PIRSF009533">
    <property type="entry name" value="FlbT"/>
    <property type="match status" value="1"/>
</dbReference>
<keyword evidence="1" id="KW-0678">Repressor</keyword>
<evidence type="ECO:0000313" key="4">
    <source>
        <dbReference type="EMBL" id="GLK51502.1"/>
    </source>
</evidence>
<reference evidence="4" key="1">
    <citation type="journal article" date="2014" name="Int. J. Syst. Evol. Microbiol.">
        <title>Complete genome sequence of Corynebacterium casei LMG S-19264T (=DSM 44701T), isolated from a smear-ripened cheese.</title>
        <authorList>
            <consortium name="US DOE Joint Genome Institute (JGI-PGF)"/>
            <person name="Walter F."/>
            <person name="Albersmeier A."/>
            <person name="Kalinowski J."/>
            <person name="Ruckert C."/>
        </authorList>
    </citation>
    <scope>NUCLEOTIDE SEQUENCE</scope>
    <source>
        <strain evidence="4">VKM B-1513</strain>
    </source>
</reference>
<evidence type="ECO:0000313" key="5">
    <source>
        <dbReference type="Proteomes" id="UP001143486"/>
    </source>
</evidence>
<gene>
    <name evidence="4" type="primary">flbT</name>
    <name evidence="4" type="ORF">GCM10017621_10100</name>
</gene>
<reference evidence="4" key="2">
    <citation type="submission" date="2023-01" db="EMBL/GenBank/DDBJ databases">
        <authorList>
            <person name="Sun Q."/>
            <person name="Evtushenko L."/>
        </authorList>
    </citation>
    <scope>NUCLEOTIDE SEQUENCE</scope>
    <source>
        <strain evidence="4">VKM B-1513</strain>
    </source>
</reference>
<keyword evidence="5" id="KW-1185">Reference proteome</keyword>
<dbReference type="GO" id="GO:0044781">
    <property type="term" value="P:bacterial-type flagellum organization"/>
    <property type="evidence" value="ECO:0007669"/>
    <property type="project" value="UniProtKB-KW"/>
</dbReference>
<organism evidence="4 5">
    <name type="scientific">Maricaulis virginensis</name>
    <dbReference type="NCBI Taxonomy" id="144022"/>
    <lineage>
        <taxon>Bacteria</taxon>
        <taxon>Pseudomonadati</taxon>
        <taxon>Pseudomonadota</taxon>
        <taxon>Alphaproteobacteria</taxon>
        <taxon>Maricaulales</taxon>
        <taxon>Maricaulaceae</taxon>
        <taxon>Maricaulis</taxon>
    </lineage>
</organism>
<dbReference type="NCBIfam" id="NF001995">
    <property type="entry name" value="PRK00794.1-1"/>
    <property type="match status" value="1"/>
</dbReference>
<accession>A0A9W6IKZ8</accession>
<dbReference type="InterPro" id="IPR009967">
    <property type="entry name" value="Flagellum_FlbT"/>
</dbReference>
<dbReference type="EMBL" id="BSFE01000002">
    <property type="protein sequence ID" value="GLK51502.1"/>
    <property type="molecule type" value="Genomic_DNA"/>
</dbReference>
<dbReference type="Pfam" id="PF07378">
    <property type="entry name" value="FlbT"/>
    <property type="match status" value="1"/>
</dbReference>
<name>A0A9W6IKZ8_9PROT</name>
<dbReference type="GO" id="GO:1902209">
    <property type="term" value="P:negative regulation of bacterial-type flagellum assembly"/>
    <property type="evidence" value="ECO:0007669"/>
    <property type="project" value="InterPro"/>
</dbReference>
<evidence type="ECO:0000256" key="1">
    <source>
        <dbReference type="ARBA" id="ARBA00022491"/>
    </source>
</evidence>
<dbReference type="GO" id="GO:0006402">
    <property type="term" value="P:mRNA catabolic process"/>
    <property type="evidence" value="ECO:0007669"/>
    <property type="project" value="InterPro"/>
</dbReference>
<dbReference type="Proteomes" id="UP001143486">
    <property type="component" value="Unassembled WGS sequence"/>
</dbReference>
<sequence>MPLKISLKPGEKFVLNGAVIENGDRRANLVLKNKAAVLREKDILQEGDVTTPVRRIYFPIMMMYLSDRKDDSLYDEFVLRMNEFMGVVSDPGVLSICVSVSRDVMAGEHYKALMGCRKLMTYEAERLA</sequence>
<keyword evidence="3" id="KW-0694">RNA-binding</keyword>
<proteinExistence type="predicted"/>
<evidence type="ECO:0000256" key="2">
    <source>
        <dbReference type="ARBA" id="ARBA00022795"/>
    </source>
</evidence>
<evidence type="ECO:0000256" key="3">
    <source>
        <dbReference type="ARBA" id="ARBA00022884"/>
    </source>
</evidence>
<dbReference type="RefSeq" id="WP_271185882.1">
    <property type="nucleotide sequence ID" value="NZ_BSFE01000002.1"/>
</dbReference>
<comment type="caution">
    <text evidence="4">The sequence shown here is derived from an EMBL/GenBank/DDBJ whole genome shotgun (WGS) entry which is preliminary data.</text>
</comment>
<dbReference type="GO" id="GO:0048027">
    <property type="term" value="F:mRNA 5'-UTR binding"/>
    <property type="evidence" value="ECO:0007669"/>
    <property type="project" value="InterPro"/>
</dbReference>
<dbReference type="AlphaFoldDB" id="A0A9W6IKZ8"/>
<keyword evidence="2" id="KW-1005">Bacterial flagellum biogenesis</keyword>